<reference evidence="2" key="1">
    <citation type="submission" date="2015-09" db="EMBL/GenBank/DDBJ databases">
        <title>Complete sequence of Algoriphagus sp. M8-2.</title>
        <authorList>
            <person name="Shintani M."/>
        </authorList>
    </citation>
    <scope>NUCLEOTIDE SEQUENCE [LARGE SCALE GENOMIC DNA]</scope>
    <source>
        <strain evidence="2">M8-2</strain>
    </source>
</reference>
<keyword evidence="2" id="KW-1185">Reference proteome</keyword>
<protein>
    <submittedName>
        <fullName evidence="1">Uncharacterized protein</fullName>
    </submittedName>
</protein>
<evidence type="ECO:0000313" key="1">
    <source>
        <dbReference type="EMBL" id="AMQ58058.1"/>
    </source>
</evidence>
<dbReference type="EMBL" id="CP012836">
    <property type="protein sequence ID" value="AMQ58058.1"/>
    <property type="molecule type" value="Genomic_DNA"/>
</dbReference>
<gene>
    <name evidence="1" type="ORF">AO498_16525</name>
</gene>
<dbReference type="PATRIC" id="fig|1727163.4.peg.3467"/>
<dbReference type="AlphaFoldDB" id="A0A142ESF3"/>
<dbReference type="KEGG" id="alm:AO498_16525"/>
<evidence type="ECO:0000313" key="2">
    <source>
        <dbReference type="Proteomes" id="UP000073816"/>
    </source>
</evidence>
<sequence length="71" mass="8090">MSGKVIITAYCQFRIVTIWSGFSARFVSLESLPFKVMCQQIPFEKTLIQCGNSTLINHQKANLIGSQFDRF</sequence>
<accession>A0A142ESF3</accession>
<proteinExistence type="predicted"/>
<dbReference type="Proteomes" id="UP000073816">
    <property type="component" value="Chromosome"/>
</dbReference>
<organism evidence="1 2">
    <name type="scientific">Algoriphagus sanaruensis</name>
    <dbReference type="NCBI Taxonomy" id="1727163"/>
    <lineage>
        <taxon>Bacteria</taxon>
        <taxon>Pseudomonadati</taxon>
        <taxon>Bacteroidota</taxon>
        <taxon>Cytophagia</taxon>
        <taxon>Cytophagales</taxon>
        <taxon>Cyclobacteriaceae</taxon>
        <taxon>Algoriphagus</taxon>
    </lineage>
</organism>
<dbReference type="STRING" id="1727163.AO498_16525"/>
<name>A0A142ESF3_9BACT</name>
<reference evidence="1 2" key="2">
    <citation type="journal article" date="2016" name="Genome Announc.">
        <title>Complete Genome Sequence of Algoriphagus sp. Strain M8-2, Isolated from a Brackish Lake.</title>
        <authorList>
            <person name="Muraguchi Y."/>
            <person name="Kushimoto K."/>
            <person name="Ohtsubo Y."/>
            <person name="Suzuki T."/>
            <person name="Dohra H."/>
            <person name="Kimbara K."/>
            <person name="Shintani M."/>
        </authorList>
    </citation>
    <scope>NUCLEOTIDE SEQUENCE [LARGE SCALE GENOMIC DNA]</scope>
    <source>
        <strain evidence="1 2">M8-2</strain>
    </source>
</reference>